<evidence type="ECO:0000256" key="3">
    <source>
        <dbReference type="ARBA" id="ARBA00022989"/>
    </source>
</evidence>
<dbReference type="Pfam" id="PF00002">
    <property type="entry name" value="7tm_2"/>
    <property type="match status" value="1"/>
</dbReference>
<organism evidence="8 9">
    <name type="scientific">Hortaea werneckii</name>
    <name type="common">Black yeast</name>
    <name type="synonym">Cladosporium werneckii</name>
    <dbReference type="NCBI Taxonomy" id="91943"/>
    <lineage>
        <taxon>Eukaryota</taxon>
        <taxon>Fungi</taxon>
        <taxon>Dikarya</taxon>
        <taxon>Ascomycota</taxon>
        <taxon>Pezizomycotina</taxon>
        <taxon>Dothideomycetes</taxon>
        <taxon>Dothideomycetidae</taxon>
        <taxon>Mycosphaerellales</taxon>
        <taxon>Teratosphaeriaceae</taxon>
        <taxon>Hortaea</taxon>
    </lineage>
</organism>
<evidence type="ECO:0000313" key="8">
    <source>
        <dbReference type="EMBL" id="RMY56158.1"/>
    </source>
</evidence>
<dbReference type="GO" id="GO:0016020">
    <property type="term" value="C:membrane"/>
    <property type="evidence" value="ECO:0007669"/>
    <property type="project" value="UniProtKB-SubCell"/>
</dbReference>
<dbReference type="InterPro" id="IPR017981">
    <property type="entry name" value="GPCR_2-like_7TM"/>
</dbReference>
<dbReference type="PANTHER" id="PTHR42058:SF1">
    <property type="entry name" value="G-PROTEIN COUPLED RECEPTORS FAMILY 2 PROFILE 2 DOMAIN-CONTAINING PROTEIN"/>
    <property type="match status" value="1"/>
</dbReference>
<feature type="region of interest" description="Disordered" evidence="5">
    <location>
        <begin position="407"/>
        <end position="426"/>
    </location>
</feature>
<evidence type="ECO:0000259" key="7">
    <source>
        <dbReference type="PROSITE" id="PS50261"/>
    </source>
</evidence>
<comment type="subcellular location">
    <subcellularLocation>
        <location evidence="1">Membrane</location>
        <topology evidence="1">Multi-pass membrane protein</topology>
    </subcellularLocation>
</comment>
<feature type="transmembrane region" description="Helical" evidence="6">
    <location>
        <begin position="135"/>
        <end position="155"/>
    </location>
</feature>
<feature type="transmembrane region" description="Helical" evidence="6">
    <location>
        <begin position="296"/>
        <end position="319"/>
    </location>
</feature>
<feature type="transmembrane region" description="Helical" evidence="6">
    <location>
        <begin position="65"/>
        <end position="84"/>
    </location>
</feature>
<dbReference type="GO" id="GO:0007166">
    <property type="term" value="P:cell surface receptor signaling pathway"/>
    <property type="evidence" value="ECO:0007669"/>
    <property type="project" value="InterPro"/>
</dbReference>
<reference evidence="8 9" key="1">
    <citation type="journal article" date="2018" name="BMC Genomics">
        <title>Genomic evidence for intraspecific hybridization in a clonal and extremely halotolerant yeast.</title>
        <authorList>
            <person name="Gostincar C."/>
            <person name="Stajich J.E."/>
            <person name="Zupancic J."/>
            <person name="Zalar P."/>
            <person name="Gunde-Cimerman N."/>
        </authorList>
    </citation>
    <scope>NUCLEOTIDE SEQUENCE [LARGE SCALE GENOMIC DNA]</scope>
    <source>
        <strain evidence="8 9">EXF-151</strain>
    </source>
</reference>
<protein>
    <recommendedName>
        <fullName evidence="7">G-protein coupled receptors family 2 profile 2 domain-containing protein</fullName>
    </recommendedName>
</protein>
<dbReference type="PROSITE" id="PS50261">
    <property type="entry name" value="G_PROTEIN_RECEP_F2_4"/>
    <property type="match status" value="1"/>
</dbReference>
<dbReference type="Gene3D" id="1.20.1070.10">
    <property type="entry name" value="Rhodopsin 7-helix transmembrane proteins"/>
    <property type="match status" value="1"/>
</dbReference>
<feature type="domain" description="G-protein coupled receptors family 2 profile 2" evidence="7">
    <location>
        <begin position="56"/>
        <end position="233"/>
    </location>
</feature>
<keyword evidence="3 6" id="KW-1133">Transmembrane helix</keyword>
<evidence type="ECO:0000256" key="4">
    <source>
        <dbReference type="ARBA" id="ARBA00023136"/>
    </source>
</evidence>
<evidence type="ECO:0000256" key="2">
    <source>
        <dbReference type="ARBA" id="ARBA00022692"/>
    </source>
</evidence>
<feature type="transmembrane region" description="Helical" evidence="6">
    <location>
        <begin position="96"/>
        <end position="115"/>
    </location>
</feature>
<dbReference type="GO" id="GO:0004930">
    <property type="term" value="F:G protein-coupled receptor activity"/>
    <property type="evidence" value="ECO:0007669"/>
    <property type="project" value="InterPro"/>
</dbReference>
<evidence type="ECO:0000256" key="1">
    <source>
        <dbReference type="ARBA" id="ARBA00004141"/>
    </source>
</evidence>
<sequence>MAFTFPNTSCPKPFLDLNDYPYKAGFERGRFCGAFRPDLTCCLPCPLEYWSYSNEFSQNVDSAHWVNLPAMVCQIFLLLTFIVLPPEKSHRHYLSVGLSLALILLELGFIVPLAAKPEMCADSITPHDLHSDLSCGWSGALLELGAMAGVIWTVLLRSLWTHLRVCYDIKHTQNYVWVSHIIGWGVPGIFLAISLPVTGVSYRLGTTCIPNQQHSFVTWFGWLIAFGCLAALLQFGTTAFCLFLYARHFWQNGSRETEVYDVSTAGLAAEGQRRPSIRLGKRLAWRRVQKVLFLQWRSIVLSILVIIETVFFGAVYVAAARAVEATRRPTKRPDVLRFLVCLIVNEGDKDACLPFVRSLGLGERTVIASFYMSALIGIFTFLVMVRRSMLVGWYEFLRHPRRIWRRNSSKSGSQDPTSKRSSGGSVRFAETSPFAAIGTLPEPEDSIRRMSMPEAGDVTIRHEGIPASWFDEDVEQEKKRKGGSRTELEDHQFAQTYAV</sequence>
<dbReference type="OrthoDB" id="408743at2759"/>
<dbReference type="AlphaFoldDB" id="A0A3M7CVI9"/>
<evidence type="ECO:0000256" key="5">
    <source>
        <dbReference type="SAM" id="MobiDB-lite"/>
    </source>
</evidence>
<dbReference type="EMBL" id="QWIN01000219">
    <property type="protein sequence ID" value="RMY56158.1"/>
    <property type="molecule type" value="Genomic_DNA"/>
</dbReference>
<keyword evidence="4 6" id="KW-0472">Membrane</keyword>
<evidence type="ECO:0000256" key="6">
    <source>
        <dbReference type="SAM" id="Phobius"/>
    </source>
</evidence>
<dbReference type="InterPro" id="IPR053247">
    <property type="entry name" value="GPCR_GPR1/git3-like"/>
</dbReference>
<dbReference type="Proteomes" id="UP000270230">
    <property type="component" value="Unassembled WGS sequence"/>
</dbReference>
<feature type="transmembrane region" description="Helical" evidence="6">
    <location>
        <begin position="175"/>
        <end position="199"/>
    </location>
</feature>
<proteinExistence type="predicted"/>
<feature type="transmembrane region" description="Helical" evidence="6">
    <location>
        <begin position="366"/>
        <end position="385"/>
    </location>
</feature>
<feature type="compositionally biased region" description="Polar residues" evidence="5">
    <location>
        <begin position="409"/>
        <end position="424"/>
    </location>
</feature>
<feature type="region of interest" description="Disordered" evidence="5">
    <location>
        <begin position="463"/>
        <end position="499"/>
    </location>
</feature>
<dbReference type="PANTHER" id="PTHR42058">
    <property type="entry name" value="G_PROTEIN_RECEP_F2_4 DOMAIN-CONTAINING PROTEIN"/>
    <property type="match status" value="1"/>
</dbReference>
<feature type="transmembrane region" description="Helical" evidence="6">
    <location>
        <begin position="219"/>
        <end position="245"/>
    </location>
</feature>
<comment type="caution">
    <text evidence="8">The sequence shown here is derived from an EMBL/GenBank/DDBJ whole genome shotgun (WGS) entry which is preliminary data.</text>
</comment>
<gene>
    <name evidence="8" type="ORF">D0865_03791</name>
</gene>
<evidence type="ECO:0000313" key="9">
    <source>
        <dbReference type="Proteomes" id="UP000270230"/>
    </source>
</evidence>
<dbReference type="InterPro" id="IPR000832">
    <property type="entry name" value="GPCR_2_secretin-like"/>
</dbReference>
<keyword evidence="2 6" id="KW-0812">Transmembrane</keyword>
<name>A0A3M7CVI9_HORWE</name>
<accession>A0A3M7CVI9</accession>